<name>A0ABV7YMR5_9ACTN</name>
<dbReference type="Proteomes" id="UP001595699">
    <property type="component" value="Unassembled WGS sequence"/>
</dbReference>
<gene>
    <name evidence="1" type="ORF">ACFOUW_32075</name>
</gene>
<dbReference type="RefSeq" id="WP_205119546.1">
    <property type="nucleotide sequence ID" value="NZ_JAFBCM010000001.1"/>
</dbReference>
<proteinExistence type="predicted"/>
<protein>
    <submittedName>
        <fullName evidence="1">Uncharacterized protein</fullName>
    </submittedName>
</protein>
<organism evidence="1 2">
    <name type="scientific">Tenggerimyces flavus</name>
    <dbReference type="NCBI Taxonomy" id="1708749"/>
    <lineage>
        <taxon>Bacteria</taxon>
        <taxon>Bacillati</taxon>
        <taxon>Actinomycetota</taxon>
        <taxon>Actinomycetes</taxon>
        <taxon>Propionibacteriales</taxon>
        <taxon>Nocardioidaceae</taxon>
        <taxon>Tenggerimyces</taxon>
    </lineage>
</organism>
<evidence type="ECO:0000313" key="2">
    <source>
        <dbReference type="Proteomes" id="UP001595699"/>
    </source>
</evidence>
<accession>A0ABV7YMR5</accession>
<comment type="caution">
    <text evidence="1">The sequence shown here is derived from an EMBL/GenBank/DDBJ whole genome shotgun (WGS) entry which is preliminary data.</text>
</comment>
<keyword evidence="2" id="KW-1185">Reference proteome</keyword>
<dbReference type="EMBL" id="JBHRZH010000039">
    <property type="protein sequence ID" value="MFC3765509.1"/>
    <property type="molecule type" value="Genomic_DNA"/>
</dbReference>
<reference evidence="2" key="1">
    <citation type="journal article" date="2019" name="Int. J. Syst. Evol. Microbiol.">
        <title>The Global Catalogue of Microorganisms (GCM) 10K type strain sequencing project: providing services to taxonomists for standard genome sequencing and annotation.</title>
        <authorList>
            <consortium name="The Broad Institute Genomics Platform"/>
            <consortium name="The Broad Institute Genome Sequencing Center for Infectious Disease"/>
            <person name="Wu L."/>
            <person name="Ma J."/>
        </authorList>
    </citation>
    <scope>NUCLEOTIDE SEQUENCE [LARGE SCALE GENOMIC DNA]</scope>
    <source>
        <strain evidence="2">CGMCC 4.7241</strain>
    </source>
</reference>
<evidence type="ECO:0000313" key="1">
    <source>
        <dbReference type="EMBL" id="MFC3765509.1"/>
    </source>
</evidence>
<sequence length="322" mass="35711">MPQLPTRLVEIVCDESGAEGEHLVGGETTVFSHSSIQLTSDEAARILAEVRERIGTPITTEYKSSRLMRNREVVTWLLNEDGPIHGVARVYLLDKAYFLLVLLVDVLMGESTYFTDLPGWPSATALRQARLLQAEGPRVLGDERWSTFGDAANRLLRARWRRDTGDPSEPMFTLLEQDRPNGLLGALRGRRERADAYRTWRDAQGVLATIDPLIPAVARTIQQWSDDGAAVAILHDETSALTPGRTALLRSQLRLSELRRIDSGTDDRIQVADFLAGIARRIAEHALRGVADPELAELLRPYVDPGSLWADEPSWSVLTSAG</sequence>